<keyword evidence="8" id="KW-0274">FAD</keyword>
<accession>A0AAE0FTN5</accession>
<evidence type="ECO:0000256" key="9">
    <source>
        <dbReference type="ARBA" id="ARBA00022840"/>
    </source>
</evidence>
<evidence type="ECO:0000259" key="10">
    <source>
        <dbReference type="Pfam" id="PF06574"/>
    </source>
</evidence>
<evidence type="ECO:0000256" key="2">
    <source>
        <dbReference type="ARBA" id="ARBA00012393"/>
    </source>
</evidence>
<evidence type="ECO:0000256" key="3">
    <source>
        <dbReference type="ARBA" id="ARBA00022630"/>
    </source>
</evidence>
<dbReference type="Proteomes" id="UP001190700">
    <property type="component" value="Unassembled WGS sequence"/>
</dbReference>
<comment type="pathway">
    <text evidence="1">Cofactor biosynthesis; FAD biosynthesis; FAD from FMN: step 1/1.</text>
</comment>
<dbReference type="GO" id="GO:0003919">
    <property type="term" value="F:FMN adenylyltransferase activity"/>
    <property type="evidence" value="ECO:0007669"/>
    <property type="project" value="UniProtKB-EC"/>
</dbReference>
<feature type="non-terminal residue" evidence="11">
    <location>
        <position position="272"/>
    </location>
</feature>
<evidence type="ECO:0000256" key="8">
    <source>
        <dbReference type="ARBA" id="ARBA00022827"/>
    </source>
</evidence>
<organism evidence="11 12">
    <name type="scientific">Cymbomonas tetramitiformis</name>
    <dbReference type="NCBI Taxonomy" id="36881"/>
    <lineage>
        <taxon>Eukaryota</taxon>
        <taxon>Viridiplantae</taxon>
        <taxon>Chlorophyta</taxon>
        <taxon>Pyramimonadophyceae</taxon>
        <taxon>Pyramimonadales</taxon>
        <taxon>Pyramimonadaceae</taxon>
        <taxon>Cymbomonas</taxon>
    </lineage>
</organism>
<evidence type="ECO:0000256" key="1">
    <source>
        <dbReference type="ARBA" id="ARBA00004726"/>
    </source>
</evidence>
<keyword evidence="7" id="KW-0547">Nucleotide-binding</keyword>
<feature type="domain" description="FAD synthetase" evidence="10">
    <location>
        <begin position="135"/>
        <end position="203"/>
    </location>
</feature>
<keyword evidence="3" id="KW-0285">Flavoprotein</keyword>
<keyword evidence="12" id="KW-1185">Reference proteome</keyword>
<sequence length="272" mass="29757">MWEPCLKEEEEGSDKDRLRKTFNRKANSIKIRTSGYARPTDSLAGSPLTAHEAAGPPIVALGKFDALHIGHRSLAQQASTLGTPYLISFSGMAEVLGWEERLPVVAPAQRTEVLTGWSALCRNIPVREHVLPFRDIRTLSPEDFVSLLYNLGIRGVVVGSNYRFGYKAKGDTTMLQTLGADHGMKVIITDLVQNSIDNVSSTRVRNCLVEGELDEVATLLGRRHRLAASLPSASLLVIDGPEQGVHIPSKYFVNLPPGPGVYPARASFADWE</sequence>
<protein>
    <recommendedName>
        <fullName evidence="2">FAD synthase</fullName>
        <ecNumber evidence="2">2.7.7.2</ecNumber>
    </recommendedName>
</protein>
<proteinExistence type="predicted"/>
<dbReference type="AlphaFoldDB" id="A0AAE0FTN5"/>
<keyword evidence="6" id="KW-0548">Nucleotidyltransferase</keyword>
<comment type="caution">
    <text evidence="11">The sequence shown here is derived from an EMBL/GenBank/DDBJ whole genome shotgun (WGS) entry which is preliminary data.</text>
</comment>
<name>A0AAE0FTN5_9CHLO</name>
<keyword evidence="9" id="KW-0067">ATP-binding</keyword>
<dbReference type="Pfam" id="PF06574">
    <property type="entry name" value="FAD_syn"/>
    <property type="match status" value="1"/>
</dbReference>
<evidence type="ECO:0000256" key="7">
    <source>
        <dbReference type="ARBA" id="ARBA00022741"/>
    </source>
</evidence>
<dbReference type="CDD" id="cd02064">
    <property type="entry name" value="FAD_synthetase_N"/>
    <property type="match status" value="1"/>
</dbReference>
<dbReference type="SUPFAM" id="SSF52374">
    <property type="entry name" value="Nucleotidylyl transferase"/>
    <property type="match status" value="1"/>
</dbReference>
<dbReference type="EMBL" id="LGRX02013683">
    <property type="protein sequence ID" value="KAK3265814.1"/>
    <property type="molecule type" value="Genomic_DNA"/>
</dbReference>
<evidence type="ECO:0000313" key="11">
    <source>
        <dbReference type="EMBL" id="KAK3265814.1"/>
    </source>
</evidence>
<keyword evidence="4" id="KW-0288">FMN</keyword>
<evidence type="ECO:0000256" key="5">
    <source>
        <dbReference type="ARBA" id="ARBA00022679"/>
    </source>
</evidence>
<evidence type="ECO:0000256" key="4">
    <source>
        <dbReference type="ARBA" id="ARBA00022643"/>
    </source>
</evidence>
<dbReference type="Gene3D" id="3.40.50.620">
    <property type="entry name" value="HUPs"/>
    <property type="match status" value="1"/>
</dbReference>
<gene>
    <name evidence="11" type="ORF">CYMTET_25532</name>
</gene>
<dbReference type="EC" id="2.7.7.2" evidence="2"/>
<reference evidence="11 12" key="1">
    <citation type="journal article" date="2015" name="Genome Biol. Evol.">
        <title>Comparative Genomics of a Bacterivorous Green Alga Reveals Evolutionary Causalities and Consequences of Phago-Mixotrophic Mode of Nutrition.</title>
        <authorList>
            <person name="Burns J.A."/>
            <person name="Paasch A."/>
            <person name="Narechania A."/>
            <person name="Kim E."/>
        </authorList>
    </citation>
    <scope>NUCLEOTIDE SEQUENCE [LARGE SCALE GENOMIC DNA]</scope>
    <source>
        <strain evidence="11 12">PLY_AMNH</strain>
    </source>
</reference>
<dbReference type="GO" id="GO:0005524">
    <property type="term" value="F:ATP binding"/>
    <property type="evidence" value="ECO:0007669"/>
    <property type="project" value="UniProtKB-KW"/>
</dbReference>
<evidence type="ECO:0000256" key="6">
    <source>
        <dbReference type="ARBA" id="ARBA00022695"/>
    </source>
</evidence>
<keyword evidence="5" id="KW-0808">Transferase</keyword>
<dbReference type="InterPro" id="IPR015864">
    <property type="entry name" value="FAD_synthase"/>
</dbReference>
<evidence type="ECO:0000313" key="12">
    <source>
        <dbReference type="Proteomes" id="UP001190700"/>
    </source>
</evidence>
<dbReference type="InterPro" id="IPR014729">
    <property type="entry name" value="Rossmann-like_a/b/a_fold"/>
</dbReference>
<dbReference type="GO" id="GO:0009231">
    <property type="term" value="P:riboflavin biosynthetic process"/>
    <property type="evidence" value="ECO:0007669"/>
    <property type="project" value="InterPro"/>
</dbReference>